<dbReference type="SUPFAM" id="SSF109854">
    <property type="entry name" value="DinB/YfiT-like putative metalloenzymes"/>
    <property type="match status" value="1"/>
</dbReference>
<name>A0A4R7PFV9_9GAMM</name>
<dbReference type="Gene3D" id="1.20.120.450">
    <property type="entry name" value="dinb family like domain"/>
    <property type="match status" value="1"/>
</dbReference>
<dbReference type="InterPro" id="IPR017518">
    <property type="entry name" value="CHP03084"/>
</dbReference>
<dbReference type="GO" id="GO:0046872">
    <property type="term" value="F:metal ion binding"/>
    <property type="evidence" value="ECO:0007669"/>
    <property type="project" value="InterPro"/>
</dbReference>
<sequence>MSGFQEAVDLRDECASLTALLRTLRSGDWQQPTPFKSWTPWDVVAHLHLSDLWARASLRSPADFKAEVAPLFAAIQRRVSLRDFTRERFAGVEGAALLDAWSACLDALCADLARTDPKARLAWFGPDMGARMFATARYMETWAHGQDIYDLLGKARVYTDSLQSIATLGVRTYEFCFRNRGQTPPAPTPYVRLVAPSGAIWEWNEPSDTDRVTGLASEFCHVVTQNRNIADTGLQAVGDPAQRWMAVAQCFAGPPENPPPPGSRIAP</sequence>
<evidence type="ECO:0000313" key="2">
    <source>
        <dbReference type="EMBL" id="TDU32270.1"/>
    </source>
</evidence>
<proteinExistence type="predicted"/>
<organism evidence="2 3">
    <name type="scientific">Panacagrimonas perspica</name>
    <dbReference type="NCBI Taxonomy" id="381431"/>
    <lineage>
        <taxon>Bacteria</taxon>
        <taxon>Pseudomonadati</taxon>
        <taxon>Pseudomonadota</taxon>
        <taxon>Gammaproteobacteria</taxon>
        <taxon>Nevskiales</taxon>
        <taxon>Nevskiaceae</taxon>
        <taxon>Panacagrimonas</taxon>
    </lineage>
</organism>
<protein>
    <submittedName>
        <fullName evidence="2">Uncharacterized protein (TIGR03084 family)</fullName>
    </submittedName>
</protein>
<dbReference type="InterPro" id="IPR024344">
    <property type="entry name" value="MDMPI_metal-binding"/>
</dbReference>
<dbReference type="Pfam" id="PF11716">
    <property type="entry name" value="MDMPI_N"/>
    <property type="match status" value="1"/>
</dbReference>
<dbReference type="OrthoDB" id="113180at2"/>
<dbReference type="NCBIfam" id="TIGR03084">
    <property type="entry name" value="TIGR03084 family metal-binding protein"/>
    <property type="match status" value="1"/>
</dbReference>
<reference evidence="2 3" key="1">
    <citation type="submission" date="2019-03" db="EMBL/GenBank/DDBJ databases">
        <title>Genomic Encyclopedia of Type Strains, Phase IV (KMG-IV): sequencing the most valuable type-strain genomes for metagenomic binning, comparative biology and taxonomic classification.</title>
        <authorList>
            <person name="Goeker M."/>
        </authorList>
    </citation>
    <scope>NUCLEOTIDE SEQUENCE [LARGE SCALE GENOMIC DNA]</scope>
    <source>
        <strain evidence="2 3">DSM 26377</strain>
    </source>
</reference>
<dbReference type="InterPro" id="IPR034660">
    <property type="entry name" value="DinB/YfiT-like"/>
</dbReference>
<dbReference type="Proteomes" id="UP000295341">
    <property type="component" value="Unassembled WGS sequence"/>
</dbReference>
<evidence type="ECO:0000313" key="3">
    <source>
        <dbReference type="Proteomes" id="UP000295341"/>
    </source>
</evidence>
<dbReference type="InterPro" id="IPR017517">
    <property type="entry name" value="Maleyloyr_isom"/>
</dbReference>
<dbReference type="AlphaFoldDB" id="A0A4R7PFV9"/>
<feature type="domain" description="Mycothiol-dependent maleylpyruvate isomerase metal-binding" evidence="1">
    <location>
        <begin position="10"/>
        <end position="148"/>
    </location>
</feature>
<keyword evidence="3" id="KW-1185">Reference proteome</keyword>
<comment type="caution">
    <text evidence="2">The sequence shown here is derived from an EMBL/GenBank/DDBJ whole genome shotgun (WGS) entry which is preliminary data.</text>
</comment>
<dbReference type="NCBIfam" id="TIGR03083">
    <property type="entry name" value="maleylpyruvate isomerase family mycothiol-dependent enzyme"/>
    <property type="match status" value="1"/>
</dbReference>
<accession>A0A4R7PFV9</accession>
<dbReference type="RefSeq" id="WP_133880785.1">
    <property type="nucleotide sequence ID" value="NZ_MWIN01000001.1"/>
</dbReference>
<dbReference type="EMBL" id="SOBT01000008">
    <property type="protein sequence ID" value="TDU32270.1"/>
    <property type="molecule type" value="Genomic_DNA"/>
</dbReference>
<evidence type="ECO:0000259" key="1">
    <source>
        <dbReference type="Pfam" id="PF11716"/>
    </source>
</evidence>
<gene>
    <name evidence="2" type="ORF">DFR24_1661</name>
</gene>